<dbReference type="PROSITE" id="PS00061">
    <property type="entry name" value="ADH_SHORT"/>
    <property type="match status" value="1"/>
</dbReference>
<dbReference type="GO" id="GO:0005737">
    <property type="term" value="C:cytoplasm"/>
    <property type="evidence" value="ECO:0007669"/>
    <property type="project" value="UniProtKB-SubCell"/>
</dbReference>
<keyword evidence="4" id="KW-0560">Oxidoreductase</keyword>
<keyword evidence="2" id="KW-0963">Cytoplasm</keyword>
<evidence type="ECO:0000313" key="5">
    <source>
        <dbReference type="EMBL" id="TCU91520.1"/>
    </source>
</evidence>
<dbReference type="InterPro" id="IPR020904">
    <property type="entry name" value="Sc_DH/Rdtase_CS"/>
</dbReference>
<keyword evidence="3" id="KW-0521">NADP</keyword>
<accession>A0A4R3ULZ3</accession>
<dbReference type="RefSeq" id="WP_132478424.1">
    <property type="nucleotide sequence ID" value="NZ_JBHRVM010000001.1"/>
</dbReference>
<name>A0A4R3ULZ3_9BURK</name>
<dbReference type="Pfam" id="PF00106">
    <property type="entry name" value="adh_short"/>
    <property type="match status" value="1"/>
</dbReference>
<dbReference type="OrthoDB" id="9794387at2"/>
<dbReference type="InterPro" id="IPR036291">
    <property type="entry name" value="NAD(P)-bd_dom_sf"/>
</dbReference>
<sequence length="256" mass="27227">MTPHTVAILTGASRGLGLALARALAAPGVRLFALARTVSTDLAGHWREQGGDLEQIPVDLSDAGAAQQCADRLAAMLPQDAQRYLLINNAGTVQPIARADRLSDAASLQAALQLNVASPVLLCAAFLRATASLDADRRILNISSGAGRNPMPGWGAYCAAKAALDHYTQVLHAENHGVRIASMAPGVVDTSMQADIRHADRADFPQLERFVALHEEGLLSSAQDTAARILARLEHPDFGTPVLDDIRHYSFDQTSQ</sequence>
<evidence type="ECO:0000256" key="4">
    <source>
        <dbReference type="ARBA" id="ARBA00023002"/>
    </source>
</evidence>
<dbReference type="Proteomes" id="UP000294692">
    <property type="component" value="Unassembled WGS sequence"/>
</dbReference>
<dbReference type="PRINTS" id="PR00081">
    <property type="entry name" value="GDHRDH"/>
</dbReference>
<gene>
    <name evidence="5" type="ORF">EV686_1185</name>
</gene>
<proteinExistence type="predicted"/>
<dbReference type="AlphaFoldDB" id="A0A4R3ULZ3"/>
<dbReference type="Gene3D" id="3.40.50.720">
    <property type="entry name" value="NAD(P)-binding Rossmann-like Domain"/>
    <property type="match status" value="1"/>
</dbReference>
<protein>
    <submittedName>
        <fullName evidence="5">Sepiapterin reductase</fullName>
    </submittedName>
</protein>
<dbReference type="EMBL" id="SMBX01000018">
    <property type="protein sequence ID" value="TCU91520.1"/>
    <property type="molecule type" value="Genomic_DNA"/>
</dbReference>
<dbReference type="InterPro" id="IPR002347">
    <property type="entry name" value="SDR_fam"/>
</dbReference>
<dbReference type="GO" id="GO:0004757">
    <property type="term" value="F:sepiapterin reductase (NADP+) activity"/>
    <property type="evidence" value="ECO:0007669"/>
    <property type="project" value="TreeGrafter"/>
</dbReference>
<dbReference type="SUPFAM" id="SSF51735">
    <property type="entry name" value="NAD(P)-binding Rossmann-fold domains"/>
    <property type="match status" value="1"/>
</dbReference>
<evidence type="ECO:0000313" key="6">
    <source>
        <dbReference type="Proteomes" id="UP000294692"/>
    </source>
</evidence>
<dbReference type="InterPro" id="IPR051721">
    <property type="entry name" value="Biopterin_syn/organic_redct"/>
</dbReference>
<organism evidence="5 6">
    <name type="scientific">Paracandidimonas soli</name>
    <dbReference type="NCBI Taxonomy" id="1917182"/>
    <lineage>
        <taxon>Bacteria</taxon>
        <taxon>Pseudomonadati</taxon>
        <taxon>Pseudomonadota</taxon>
        <taxon>Betaproteobacteria</taxon>
        <taxon>Burkholderiales</taxon>
        <taxon>Alcaligenaceae</taxon>
        <taxon>Paracandidimonas</taxon>
    </lineage>
</organism>
<dbReference type="PANTHER" id="PTHR44085:SF2">
    <property type="entry name" value="SEPIAPTERIN REDUCTASE"/>
    <property type="match status" value="1"/>
</dbReference>
<evidence type="ECO:0000256" key="3">
    <source>
        <dbReference type="ARBA" id="ARBA00022857"/>
    </source>
</evidence>
<evidence type="ECO:0000256" key="1">
    <source>
        <dbReference type="ARBA" id="ARBA00004496"/>
    </source>
</evidence>
<comment type="subcellular location">
    <subcellularLocation>
        <location evidence="1">Cytoplasm</location>
    </subcellularLocation>
</comment>
<comment type="caution">
    <text evidence="5">The sequence shown here is derived from an EMBL/GenBank/DDBJ whole genome shotgun (WGS) entry which is preliminary data.</text>
</comment>
<dbReference type="GO" id="GO:0006729">
    <property type="term" value="P:tetrahydrobiopterin biosynthetic process"/>
    <property type="evidence" value="ECO:0007669"/>
    <property type="project" value="TreeGrafter"/>
</dbReference>
<keyword evidence="6" id="KW-1185">Reference proteome</keyword>
<reference evidence="5 6" key="1">
    <citation type="submission" date="2019-03" db="EMBL/GenBank/DDBJ databases">
        <title>Genomic Encyclopedia of Type Strains, Phase IV (KMG-IV): sequencing the most valuable type-strain genomes for metagenomic binning, comparative biology and taxonomic classification.</title>
        <authorList>
            <person name="Goeker M."/>
        </authorList>
    </citation>
    <scope>NUCLEOTIDE SEQUENCE [LARGE SCALE GENOMIC DNA]</scope>
    <source>
        <strain evidence="5 6">DSM 100048</strain>
    </source>
</reference>
<dbReference type="PANTHER" id="PTHR44085">
    <property type="entry name" value="SEPIAPTERIN REDUCTASE"/>
    <property type="match status" value="1"/>
</dbReference>
<evidence type="ECO:0000256" key="2">
    <source>
        <dbReference type="ARBA" id="ARBA00022490"/>
    </source>
</evidence>